<evidence type="ECO:0000256" key="1">
    <source>
        <dbReference type="SAM" id="MobiDB-lite"/>
    </source>
</evidence>
<sequence>MGTWPRLRRESPARHRGIPRLPQVFAASPRGFTPALLPGATGPVRRQGCCSTRRGAARVCRGPAPGRDRTPAVPFTRVSRRPRPGAGDRPARRARPPITGRAAGSHQHQAARVPRRSAPGPRPLLCGSARPRRPPRPSPRAGPPGPALPGSSLVSAPPELNS</sequence>
<protein>
    <submittedName>
        <fullName evidence="2">Uncharacterized protein</fullName>
    </submittedName>
</protein>
<proteinExistence type="predicted"/>
<comment type="caution">
    <text evidence="2">The sequence shown here is derived from an EMBL/GenBank/DDBJ whole genome shotgun (WGS) entry which is preliminary data.</text>
</comment>
<evidence type="ECO:0000313" key="3">
    <source>
        <dbReference type="Proteomes" id="UP001066276"/>
    </source>
</evidence>
<feature type="compositionally biased region" description="Pro residues" evidence="1">
    <location>
        <begin position="136"/>
        <end position="147"/>
    </location>
</feature>
<dbReference type="EMBL" id="JANPWB010000011">
    <property type="protein sequence ID" value="KAJ1125401.1"/>
    <property type="molecule type" value="Genomic_DNA"/>
</dbReference>
<accession>A0AAV7PB04</accession>
<name>A0AAV7PB04_PLEWA</name>
<gene>
    <name evidence="2" type="ORF">NDU88_003833</name>
</gene>
<feature type="region of interest" description="Disordered" evidence="1">
    <location>
        <begin position="54"/>
        <end position="162"/>
    </location>
</feature>
<dbReference type="AlphaFoldDB" id="A0AAV7PB04"/>
<keyword evidence="3" id="KW-1185">Reference proteome</keyword>
<evidence type="ECO:0000313" key="2">
    <source>
        <dbReference type="EMBL" id="KAJ1125401.1"/>
    </source>
</evidence>
<dbReference type="Proteomes" id="UP001066276">
    <property type="component" value="Chromosome 7"/>
</dbReference>
<feature type="region of interest" description="Disordered" evidence="1">
    <location>
        <begin position="1"/>
        <end position="22"/>
    </location>
</feature>
<reference evidence="2" key="1">
    <citation type="journal article" date="2022" name="bioRxiv">
        <title>Sequencing and chromosome-scale assembly of the giantPleurodeles waltlgenome.</title>
        <authorList>
            <person name="Brown T."/>
            <person name="Elewa A."/>
            <person name="Iarovenko S."/>
            <person name="Subramanian E."/>
            <person name="Araus A.J."/>
            <person name="Petzold A."/>
            <person name="Susuki M."/>
            <person name="Suzuki K.-i.T."/>
            <person name="Hayashi T."/>
            <person name="Toyoda A."/>
            <person name="Oliveira C."/>
            <person name="Osipova E."/>
            <person name="Leigh N.D."/>
            <person name="Simon A."/>
            <person name="Yun M.H."/>
        </authorList>
    </citation>
    <scope>NUCLEOTIDE SEQUENCE</scope>
    <source>
        <strain evidence="2">20211129_DDA</strain>
        <tissue evidence="2">Liver</tissue>
    </source>
</reference>
<organism evidence="2 3">
    <name type="scientific">Pleurodeles waltl</name>
    <name type="common">Iberian ribbed newt</name>
    <dbReference type="NCBI Taxonomy" id="8319"/>
    <lineage>
        <taxon>Eukaryota</taxon>
        <taxon>Metazoa</taxon>
        <taxon>Chordata</taxon>
        <taxon>Craniata</taxon>
        <taxon>Vertebrata</taxon>
        <taxon>Euteleostomi</taxon>
        <taxon>Amphibia</taxon>
        <taxon>Batrachia</taxon>
        <taxon>Caudata</taxon>
        <taxon>Salamandroidea</taxon>
        <taxon>Salamandridae</taxon>
        <taxon>Pleurodelinae</taxon>
        <taxon>Pleurodeles</taxon>
    </lineage>
</organism>